<keyword evidence="3" id="KW-1185">Reference proteome</keyword>
<evidence type="ECO:0000313" key="3">
    <source>
        <dbReference type="Proteomes" id="UP000535890"/>
    </source>
</evidence>
<dbReference type="AlphaFoldDB" id="A0A7Y9J733"/>
<name>A0A7Y9J733_9PSEU</name>
<sequence length="73" mass="7236">MNLVAIVLIAFLVTLLLAKSHKAGPAVVSGVVTVCLLFAAFPALGPAVTSGAGAFAEQIGQATDRAANTGDAR</sequence>
<dbReference type="EMBL" id="JACCBN010000001">
    <property type="protein sequence ID" value="NYD38047.1"/>
    <property type="molecule type" value="Genomic_DNA"/>
</dbReference>
<feature type="transmembrane region" description="Helical" evidence="1">
    <location>
        <begin position="28"/>
        <end position="48"/>
    </location>
</feature>
<dbReference type="RefSeq" id="WP_179795545.1">
    <property type="nucleotide sequence ID" value="NZ_BAABHP010000020.1"/>
</dbReference>
<dbReference type="GO" id="GO:0051301">
    <property type="term" value="P:cell division"/>
    <property type="evidence" value="ECO:0007669"/>
    <property type="project" value="UniProtKB-KW"/>
</dbReference>
<keyword evidence="1" id="KW-1133">Transmembrane helix</keyword>
<dbReference type="Proteomes" id="UP000535890">
    <property type="component" value="Unassembled WGS sequence"/>
</dbReference>
<accession>A0A7Y9J733</accession>
<keyword evidence="1" id="KW-0812">Transmembrane</keyword>
<keyword evidence="1" id="KW-0472">Membrane</keyword>
<organism evidence="2 3">
    <name type="scientific">Actinomycetospora corticicola</name>
    <dbReference type="NCBI Taxonomy" id="663602"/>
    <lineage>
        <taxon>Bacteria</taxon>
        <taxon>Bacillati</taxon>
        <taxon>Actinomycetota</taxon>
        <taxon>Actinomycetes</taxon>
        <taxon>Pseudonocardiales</taxon>
        <taxon>Pseudonocardiaceae</taxon>
        <taxon>Actinomycetospora</taxon>
    </lineage>
</organism>
<evidence type="ECO:0000313" key="2">
    <source>
        <dbReference type="EMBL" id="NYD38047.1"/>
    </source>
</evidence>
<protein>
    <submittedName>
        <fullName evidence="2">Cell division protein FtsW (Lipid II flippase)</fullName>
    </submittedName>
</protein>
<proteinExistence type="predicted"/>
<gene>
    <name evidence="2" type="ORF">BJ983_004149</name>
</gene>
<evidence type="ECO:0000256" key="1">
    <source>
        <dbReference type="SAM" id="Phobius"/>
    </source>
</evidence>
<keyword evidence="2" id="KW-0131">Cell cycle</keyword>
<keyword evidence="2" id="KW-0132">Cell division</keyword>
<reference evidence="2 3" key="1">
    <citation type="submission" date="2020-07" db="EMBL/GenBank/DDBJ databases">
        <title>Sequencing the genomes of 1000 actinobacteria strains.</title>
        <authorList>
            <person name="Klenk H.-P."/>
        </authorList>
    </citation>
    <scope>NUCLEOTIDE SEQUENCE [LARGE SCALE GENOMIC DNA]</scope>
    <source>
        <strain evidence="2 3">DSM 45772</strain>
    </source>
</reference>
<comment type="caution">
    <text evidence="2">The sequence shown here is derived from an EMBL/GenBank/DDBJ whole genome shotgun (WGS) entry which is preliminary data.</text>
</comment>